<dbReference type="GO" id="GO:0005886">
    <property type="term" value="C:plasma membrane"/>
    <property type="evidence" value="ECO:0007669"/>
    <property type="project" value="UniProtKB-SubCell"/>
</dbReference>
<dbReference type="Pfam" id="PF00069">
    <property type="entry name" value="Pkinase"/>
    <property type="match status" value="1"/>
</dbReference>
<keyword evidence="19" id="KW-0325">Glycoprotein</keyword>
<dbReference type="GO" id="GO:0004674">
    <property type="term" value="F:protein serine/threonine kinase activity"/>
    <property type="evidence" value="ECO:0007669"/>
    <property type="project" value="UniProtKB-KW"/>
</dbReference>
<dbReference type="PANTHER" id="PTHR27000:SF775">
    <property type="entry name" value="PLANT INTRACELLULAR RAS-GROUP-RELATED LRR PROTEIN 3"/>
    <property type="match status" value="1"/>
</dbReference>
<evidence type="ECO:0000256" key="5">
    <source>
        <dbReference type="ARBA" id="ARBA00022512"/>
    </source>
</evidence>
<dbReference type="PROSITE" id="PS00109">
    <property type="entry name" value="PROTEIN_KINASE_TYR"/>
    <property type="match status" value="1"/>
</dbReference>
<keyword evidence="18" id="KW-0675">Receptor</keyword>
<keyword evidence="13" id="KW-0547">Nucleotide-binding</keyword>
<comment type="subcellular location">
    <subcellularLocation>
        <location evidence="1">Cell membrane</location>
        <topology evidence="1">Single-pass membrane protein</topology>
    </subcellularLocation>
    <subcellularLocation>
        <location evidence="3">Membrane</location>
        <topology evidence="3">Single-pass type I membrane protein</topology>
    </subcellularLocation>
    <subcellularLocation>
        <location evidence="2">Secreted</location>
        <location evidence="2">Cell wall</location>
    </subcellularLocation>
</comment>
<dbReference type="GO" id="GO:0099402">
    <property type="term" value="P:plant organ development"/>
    <property type="evidence" value="ECO:0007669"/>
    <property type="project" value="UniProtKB-ARBA"/>
</dbReference>
<dbReference type="FunFam" id="3.80.10.10:FF:000400">
    <property type="entry name" value="Nuclear pore complex protein NUP107"/>
    <property type="match status" value="1"/>
</dbReference>
<dbReference type="EC" id="2.7.11.1" evidence="4"/>
<dbReference type="FunFam" id="3.80.10.10:FF:000095">
    <property type="entry name" value="LRR receptor-like serine/threonine-protein kinase GSO1"/>
    <property type="match status" value="1"/>
</dbReference>
<keyword evidence="9" id="KW-0808">Transferase</keyword>
<evidence type="ECO:0000256" key="6">
    <source>
        <dbReference type="ARBA" id="ARBA00022527"/>
    </source>
</evidence>
<evidence type="ECO:0000256" key="3">
    <source>
        <dbReference type="ARBA" id="ARBA00004479"/>
    </source>
</evidence>
<keyword evidence="5" id="KW-0134">Cell wall</keyword>
<sequence length="691" mass="76791">MAFSSFKKVFSLLSLAALAVLHSSFEVVSLSVNDESEANALLNWKASLQNQTLSPLPSWTLFHNNATNSSINQNTSSIPCSWFGISCNHAGSVIRLNLTNSGLKGTLHEFPYSSLSNLAYVDLSMNELFGAVPIEISHLSKLIYLDLSFNNLSGEIPPQIGLLANLEVLHLGENQFNGSIPQDIGNLSSLTDLYLNDNFFSCSIPVSLENNHLSGPIPKTLRNCTSLIRVRLERNQLFGNISEDFGVYKNLQFMGLSYNKFYGEISHNWRRFPQLTTLNIARNNITGGIPLEIGDLVQLQSLDLSFNRLVGELPKEFGKLTSLTKLILNGNKLSGGIPPELGSLTNLEYLDLSTNRFGNSIPTNLENLLKLHYLNMSNNKFNLNIPVQISTFENMRGLLYVDISYNELEGPLPNSKAFQDAHIEALQGYGTVYKAELTSRNIVAVKKLQSLRVGEIARQKEFLNEIKALTEIRHRNIVKLHGFCSHSQHTFLIYEYLEKGCLATILSNDGGARELDWNKRVNIIEGVAHALSYMHHDCSPPIVHRDISSKNILLDPDYEAHVSDFGTAKLLNQDSSNWSSLAGTYGYIAPELAYTMKITEKCDVYSFGVLAIEVIKGGHPGESISILSTMEENLLLKDWLDIRLPPPTLEVENQLILIIKLAIACLRANPESRPTMHMVSQVLSTPSAIIS</sequence>
<dbReference type="PANTHER" id="PTHR27000">
    <property type="entry name" value="LEUCINE-RICH REPEAT RECEPTOR-LIKE PROTEIN KINASE FAMILY PROTEIN-RELATED"/>
    <property type="match status" value="1"/>
</dbReference>
<keyword evidence="12" id="KW-0677">Repeat</keyword>
<evidence type="ECO:0000259" key="24">
    <source>
        <dbReference type="PROSITE" id="PS50011"/>
    </source>
</evidence>
<keyword evidence="6" id="KW-0723">Serine/threonine-protein kinase</keyword>
<comment type="catalytic activity">
    <reaction evidence="21">
        <text>L-threonyl-[protein] + ATP = O-phospho-L-threonyl-[protein] + ADP + H(+)</text>
        <dbReference type="Rhea" id="RHEA:46608"/>
        <dbReference type="Rhea" id="RHEA-COMP:11060"/>
        <dbReference type="Rhea" id="RHEA-COMP:11605"/>
        <dbReference type="ChEBI" id="CHEBI:15378"/>
        <dbReference type="ChEBI" id="CHEBI:30013"/>
        <dbReference type="ChEBI" id="CHEBI:30616"/>
        <dbReference type="ChEBI" id="CHEBI:61977"/>
        <dbReference type="ChEBI" id="CHEBI:456216"/>
        <dbReference type="EC" id="2.7.11.1"/>
    </reaction>
</comment>
<dbReference type="FunFam" id="1.10.510.10:FF:000445">
    <property type="entry name" value="MDIS1-interacting receptor like kinase 2"/>
    <property type="match status" value="1"/>
</dbReference>
<evidence type="ECO:0000256" key="9">
    <source>
        <dbReference type="ARBA" id="ARBA00022679"/>
    </source>
</evidence>
<dbReference type="AlphaFoldDB" id="A0A2N9IYM3"/>
<dbReference type="EMBL" id="OIVN01006265">
    <property type="protein sequence ID" value="SPD29243.1"/>
    <property type="molecule type" value="Genomic_DNA"/>
</dbReference>
<dbReference type="Pfam" id="PF13855">
    <property type="entry name" value="LRR_8"/>
    <property type="match status" value="1"/>
</dbReference>
<feature type="domain" description="Protein kinase" evidence="24">
    <location>
        <begin position="418"/>
        <end position="690"/>
    </location>
</feature>
<dbReference type="InterPro" id="IPR008266">
    <property type="entry name" value="Tyr_kinase_AS"/>
</dbReference>
<dbReference type="Gene3D" id="3.30.200.20">
    <property type="entry name" value="Phosphorylase Kinase, domain 1"/>
    <property type="match status" value="1"/>
</dbReference>
<evidence type="ECO:0000256" key="11">
    <source>
        <dbReference type="ARBA" id="ARBA00022729"/>
    </source>
</evidence>
<keyword evidence="11 23" id="KW-0732">Signal</keyword>
<evidence type="ECO:0000256" key="14">
    <source>
        <dbReference type="ARBA" id="ARBA00022777"/>
    </source>
</evidence>
<dbReference type="Gene3D" id="3.80.10.10">
    <property type="entry name" value="Ribonuclease Inhibitor"/>
    <property type="match status" value="3"/>
</dbReference>
<evidence type="ECO:0000256" key="1">
    <source>
        <dbReference type="ARBA" id="ARBA00004162"/>
    </source>
</evidence>
<dbReference type="SUPFAM" id="SSF56112">
    <property type="entry name" value="Protein kinase-like (PK-like)"/>
    <property type="match status" value="1"/>
</dbReference>
<dbReference type="FunFam" id="3.30.200.20:FF:000309">
    <property type="entry name" value="Leucine-rich repeat receptor protein kinase MSP1"/>
    <property type="match status" value="1"/>
</dbReference>
<keyword evidence="8" id="KW-0433">Leucine-rich repeat</keyword>
<evidence type="ECO:0000256" key="18">
    <source>
        <dbReference type="ARBA" id="ARBA00023170"/>
    </source>
</evidence>
<evidence type="ECO:0000256" key="4">
    <source>
        <dbReference type="ARBA" id="ARBA00012513"/>
    </source>
</evidence>
<keyword evidence="15" id="KW-0067">ATP-binding</keyword>
<keyword evidence="16" id="KW-1133">Transmembrane helix</keyword>
<dbReference type="Gene3D" id="1.10.510.10">
    <property type="entry name" value="Transferase(Phosphotransferase) domain 1"/>
    <property type="match status" value="1"/>
</dbReference>
<keyword evidence="17" id="KW-0472">Membrane</keyword>
<feature type="chain" id="PRO_5014912541" description="non-specific serine/threonine protein kinase" evidence="23">
    <location>
        <begin position="31"/>
        <end position="691"/>
    </location>
</feature>
<reference evidence="25" key="1">
    <citation type="submission" date="2018-02" db="EMBL/GenBank/DDBJ databases">
        <authorList>
            <person name="Cohen D.B."/>
            <person name="Kent A.D."/>
        </authorList>
    </citation>
    <scope>NUCLEOTIDE SEQUENCE</scope>
</reference>
<evidence type="ECO:0000256" key="21">
    <source>
        <dbReference type="ARBA" id="ARBA00047899"/>
    </source>
</evidence>
<evidence type="ECO:0000256" key="16">
    <source>
        <dbReference type="ARBA" id="ARBA00022989"/>
    </source>
</evidence>
<evidence type="ECO:0000256" key="20">
    <source>
        <dbReference type="ARBA" id="ARBA00038043"/>
    </source>
</evidence>
<dbReference type="SMART" id="SM00365">
    <property type="entry name" value="LRR_SD22"/>
    <property type="match status" value="4"/>
</dbReference>
<dbReference type="PROSITE" id="PS50011">
    <property type="entry name" value="PROTEIN_KINASE_DOM"/>
    <property type="match status" value="1"/>
</dbReference>
<dbReference type="SMART" id="SM00369">
    <property type="entry name" value="LRR_TYP"/>
    <property type="match status" value="5"/>
</dbReference>
<dbReference type="Pfam" id="PF00560">
    <property type="entry name" value="LRR_1"/>
    <property type="match status" value="4"/>
</dbReference>
<keyword evidence="7" id="KW-0597">Phosphoprotein</keyword>
<dbReference type="InterPro" id="IPR001611">
    <property type="entry name" value="Leu-rich_rpt"/>
</dbReference>
<keyword evidence="5" id="KW-0964">Secreted</keyword>
<evidence type="ECO:0000256" key="12">
    <source>
        <dbReference type="ARBA" id="ARBA00022737"/>
    </source>
</evidence>
<evidence type="ECO:0000256" key="22">
    <source>
        <dbReference type="ARBA" id="ARBA00048679"/>
    </source>
</evidence>
<protein>
    <recommendedName>
        <fullName evidence="4">non-specific serine/threonine protein kinase</fullName>
        <ecNumber evidence="4">2.7.11.1</ecNumber>
    </recommendedName>
</protein>
<organism evidence="25">
    <name type="scientific">Fagus sylvatica</name>
    <name type="common">Beechnut</name>
    <dbReference type="NCBI Taxonomy" id="28930"/>
    <lineage>
        <taxon>Eukaryota</taxon>
        <taxon>Viridiplantae</taxon>
        <taxon>Streptophyta</taxon>
        <taxon>Embryophyta</taxon>
        <taxon>Tracheophyta</taxon>
        <taxon>Spermatophyta</taxon>
        <taxon>Magnoliopsida</taxon>
        <taxon>eudicotyledons</taxon>
        <taxon>Gunneridae</taxon>
        <taxon>Pentapetalae</taxon>
        <taxon>rosids</taxon>
        <taxon>fabids</taxon>
        <taxon>Fagales</taxon>
        <taxon>Fagaceae</taxon>
        <taxon>Fagus</taxon>
    </lineage>
</organism>
<evidence type="ECO:0000313" key="25">
    <source>
        <dbReference type="EMBL" id="SPD29243.1"/>
    </source>
</evidence>
<dbReference type="InterPro" id="IPR011009">
    <property type="entry name" value="Kinase-like_dom_sf"/>
</dbReference>
<keyword evidence="14" id="KW-0418">Kinase</keyword>
<dbReference type="Pfam" id="PF08263">
    <property type="entry name" value="LRRNT_2"/>
    <property type="match status" value="1"/>
</dbReference>
<evidence type="ECO:0000256" key="2">
    <source>
        <dbReference type="ARBA" id="ARBA00004191"/>
    </source>
</evidence>
<proteinExistence type="inferred from homology"/>
<dbReference type="InterPro" id="IPR032675">
    <property type="entry name" value="LRR_dom_sf"/>
</dbReference>
<dbReference type="GO" id="GO:0009653">
    <property type="term" value="P:anatomical structure morphogenesis"/>
    <property type="evidence" value="ECO:0007669"/>
    <property type="project" value="UniProtKB-ARBA"/>
</dbReference>
<evidence type="ECO:0000256" key="23">
    <source>
        <dbReference type="SAM" id="SignalP"/>
    </source>
</evidence>
<dbReference type="SUPFAM" id="SSF52058">
    <property type="entry name" value="L domain-like"/>
    <property type="match status" value="1"/>
</dbReference>
<dbReference type="PRINTS" id="PR00019">
    <property type="entry name" value="LEURICHRPT"/>
</dbReference>
<evidence type="ECO:0000256" key="17">
    <source>
        <dbReference type="ARBA" id="ARBA00023136"/>
    </source>
</evidence>
<comment type="catalytic activity">
    <reaction evidence="22">
        <text>L-seryl-[protein] + ATP = O-phospho-L-seryl-[protein] + ADP + H(+)</text>
        <dbReference type="Rhea" id="RHEA:17989"/>
        <dbReference type="Rhea" id="RHEA-COMP:9863"/>
        <dbReference type="Rhea" id="RHEA-COMP:11604"/>
        <dbReference type="ChEBI" id="CHEBI:15378"/>
        <dbReference type="ChEBI" id="CHEBI:29999"/>
        <dbReference type="ChEBI" id="CHEBI:30616"/>
        <dbReference type="ChEBI" id="CHEBI:83421"/>
        <dbReference type="ChEBI" id="CHEBI:456216"/>
        <dbReference type="EC" id="2.7.11.1"/>
    </reaction>
</comment>
<dbReference type="InterPro" id="IPR003591">
    <property type="entry name" value="Leu-rich_rpt_typical-subtyp"/>
</dbReference>
<evidence type="ECO:0000256" key="7">
    <source>
        <dbReference type="ARBA" id="ARBA00022553"/>
    </source>
</evidence>
<evidence type="ECO:0000256" key="19">
    <source>
        <dbReference type="ARBA" id="ARBA00023180"/>
    </source>
</evidence>
<dbReference type="PROSITE" id="PS51450">
    <property type="entry name" value="LRR"/>
    <property type="match status" value="2"/>
</dbReference>
<comment type="similarity">
    <text evidence="20">Belongs to the polygalacturonase-inhibiting protein family.</text>
</comment>
<evidence type="ECO:0000256" key="10">
    <source>
        <dbReference type="ARBA" id="ARBA00022692"/>
    </source>
</evidence>
<keyword evidence="10" id="KW-0812">Transmembrane</keyword>
<dbReference type="InterPro" id="IPR000719">
    <property type="entry name" value="Prot_kinase_dom"/>
</dbReference>
<accession>A0A2N9IYM3</accession>
<feature type="signal peptide" evidence="23">
    <location>
        <begin position="1"/>
        <end position="30"/>
    </location>
</feature>
<gene>
    <name evidence="25" type="ORF">FSB_LOCUS57125</name>
</gene>
<evidence type="ECO:0000256" key="15">
    <source>
        <dbReference type="ARBA" id="ARBA00022840"/>
    </source>
</evidence>
<evidence type="ECO:0000256" key="13">
    <source>
        <dbReference type="ARBA" id="ARBA00022741"/>
    </source>
</evidence>
<evidence type="ECO:0000256" key="8">
    <source>
        <dbReference type="ARBA" id="ARBA00022614"/>
    </source>
</evidence>
<dbReference type="InterPro" id="IPR013210">
    <property type="entry name" value="LRR_N_plant-typ"/>
</dbReference>
<name>A0A2N9IYM3_FAGSY</name>
<dbReference type="GO" id="GO:0005524">
    <property type="term" value="F:ATP binding"/>
    <property type="evidence" value="ECO:0007669"/>
    <property type="project" value="UniProtKB-KW"/>
</dbReference>